<evidence type="ECO:0000256" key="5">
    <source>
        <dbReference type="ARBA" id="ARBA00023014"/>
    </source>
</evidence>
<protein>
    <submittedName>
        <fullName evidence="7">Anaerobic sulfatase-maturating enzyme</fullName>
        <ecNumber evidence="7">1.8.98.-</ecNumber>
    </submittedName>
</protein>
<dbReference type="CDD" id="cd01335">
    <property type="entry name" value="Radical_SAM"/>
    <property type="match status" value="1"/>
</dbReference>
<dbReference type="SUPFAM" id="SSF102114">
    <property type="entry name" value="Radical SAM enzymes"/>
    <property type="match status" value="1"/>
</dbReference>
<dbReference type="InterPro" id="IPR058240">
    <property type="entry name" value="rSAM_sf"/>
</dbReference>
<dbReference type="InterPro" id="IPR023867">
    <property type="entry name" value="Sulphatase_maturase_rSAM"/>
</dbReference>
<organism evidence="7 8">
    <name type="scientific">Streptomyces chartreusis NRRL 3882</name>
    <dbReference type="NCBI Taxonomy" id="1079985"/>
    <lineage>
        <taxon>Bacteria</taxon>
        <taxon>Bacillati</taxon>
        <taxon>Actinomycetota</taxon>
        <taxon>Actinomycetes</taxon>
        <taxon>Kitasatosporales</taxon>
        <taxon>Streptomycetaceae</taxon>
        <taxon>Streptomyces</taxon>
    </lineage>
</organism>
<keyword evidence="3" id="KW-0479">Metal-binding</keyword>
<sequence length="501" mass="56348">MKHGTDYRVLPFSDDTSAVFLTDNHRLLLAPAGTAERLESGVDSLLPPERQAWERMRQAVGADEGVNRSRLRESSLSDGADFAVNVNLTNVCNLACTYCFAEGGDYGRITEAMGEHSIAWIFDFIERNAVPGQRVRFEFFGGEPLANFAVIQKICERARTVSQRDGTEFVHRISTNLTLMPQGIEELFRAYRFIVSVSIDGGREVQDANRPSKNGMGSYDRIMRNLWRLREACGDDITLVARMTIATGEPSLKDSVHDLWQLDLFDYFQIYPGVYPVEKDTKVPIALTLGDRKLSEPQGIQYINHFLQPGIVEQFKDFLLHYPSLFAPDNRFKGVLEYERTVQMVTEGATALAFCSGGRTYYTHSPDGSISPCHRLVGDESFDVGTGSEGITREHPEWRRSVDEHPVCGACWARYLCGGGCRQENHVASGDVNVLNDESCQYQLMLAEEVIKMLARSTADYRARSRDRYDDLFVSCGRPVVPNDRPALDQPTGYEPFRVLC</sequence>
<dbReference type="GO" id="GO:0051536">
    <property type="term" value="F:iron-sulfur cluster binding"/>
    <property type="evidence" value="ECO:0007669"/>
    <property type="project" value="UniProtKB-KW"/>
</dbReference>
<feature type="domain" description="Radical SAM core" evidence="6">
    <location>
        <begin position="78"/>
        <end position="307"/>
    </location>
</feature>
<dbReference type="Proteomes" id="UP000235464">
    <property type="component" value="Chromosome I"/>
</dbReference>
<keyword evidence="8" id="KW-1185">Reference proteome</keyword>
<dbReference type="GO" id="GO:0016491">
    <property type="term" value="F:oxidoreductase activity"/>
    <property type="evidence" value="ECO:0007669"/>
    <property type="project" value="UniProtKB-KW"/>
</dbReference>
<evidence type="ECO:0000256" key="2">
    <source>
        <dbReference type="ARBA" id="ARBA00022691"/>
    </source>
</evidence>
<dbReference type="InterPro" id="IPR007197">
    <property type="entry name" value="rSAM"/>
</dbReference>
<dbReference type="SFLD" id="SFLDG01067">
    <property type="entry name" value="SPASM/twitch_domain_containing"/>
    <property type="match status" value="1"/>
</dbReference>
<dbReference type="SFLD" id="SFLDG01386">
    <property type="entry name" value="main_SPASM_domain-containing"/>
    <property type="match status" value="1"/>
</dbReference>
<evidence type="ECO:0000313" key="7">
    <source>
        <dbReference type="EMBL" id="SOR78105.1"/>
    </source>
</evidence>
<dbReference type="RefSeq" id="WP_010039081.1">
    <property type="nucleotide sequence ID" value="NZ_LT962942.1"/>
</dbReference>
<dbReference type="PROSITE" id="PS51918">
    <property type="entry name" value="RADICAL_SAM"/>
    <property type="match status" value="1"/>
</dbReference>
<reference evidence="8" key="1">
    <citation type="submission" date="2017-11" db="EMBL/GenBank/DDBJ databases">
        <authorList>
            <person name="Wibberg D."/>
        </authorList>
    </citation>
    <scope>NUCLEOTIDE SEQUENCE [LARGE SCALE GENOMIC DNA]</scope>
</reference>
<evidence type="ECO:0000256" key="3">
    <source>
        <dbReference type="ARBA" id="ARBA00022723"/>
    </source>
</evidence>
<keyword evidence="7" id="KW-0560">Oxidoreductase</keyword>
<keyword evidence="4" id="KW-0408">Iron</keyword>
<keyword evidence="5" id="KW-0411">Iron-sulfur</keyword>
<dbReference type="Gene3D" id="3.20.20.70">
    <property type="entry name" value="Aldolase class I"/>
    <property type="match status" value="1"/>
</dbReference>
<evidence type="ECO:0000259" key="6">
    <source>
        <dbReference type="PROSITE" id="PS51918"/>
    </source>
</evidence>
<dbReference type="AlphaFoldDB" id="A0A2N9B429"/>
<proteinExistence type="predicted"/>
<dbReference type="PANTHER" id="PTHR43273">
    <property type="entry name" value="ANAEROBIC SULFATASE-MATURATING ENZYME HOMOLOG ASLB-RELATED"/>
    <property type="match status" value="1"/>
</dbReference>
<keyword evidence="2" id="KW-0949">S-adenosyl-L-methionine</keyword>
<name>A0A2N9B429_STRCX</name>
<evidence type="ECO:0000256" key="1">
    <source>
        <dbReference type="ARBA" id="ARBA00001966"/>
    </source>
</evidence>
<dbReference type="InterPro" id="IPR013785">
    <property type="entry name" value="Aldolase_TIM"/>
</dbReference>
<accession>A0A2N9B429</accession>
<dbReference type="PANTHER" id="PTHR43273:SF8">
    <property type="entry name" value="RADICAL SAM DOMAIN PROTEIN"/>
    <property type="match status" value="1"/>
</dbReference>
<evidence type="ECO:0000313" key="8">
    <source>
        <dbReference type="Proteomes" id="UP000235464"/>
    </source>
</evidence>
<dbReference type="InterPro" id="IPR023885">
    <property type="entry name" value="4Fe4S-binding_SPASM_dom"/>
</dbReference>
<dbReference type="SFLD" id="SFLDS00029">
    <property type="entry name" value="Radical_SAM"/>
    <property type="match status" value="1"/>
</dbReference>
<dbReference type="Pfam" id="PF04055">
    <property type="entry name" value="Radical_SAM"/>
    <property type="match status" value="1"/>
</dbReference>
<dbReference type="NCBIfam" id="TIGR04085">
    <property type="entry name" value="rSAM_more_4Fe4S"/>
    <property type="match status" value="1"/>
</dbReference>
<dbReference type="OrthoDB" id="9782387at2"/>
<dbReference type="EMBL" id="LT963352">
    <property type="protein sequence ID" value="SOR78105.1"/>
    <property type="molecule type" value="Genomic_DNA"/>
</dbReference>
<dbReference type="SFLD" id="SFLDG01384">
    <property type="entry name" value="thioether_bond_formation_requi"/>
    <property type="match status" value="1"/>
</dbReference>
<dbReference type="GO" id="GO:0046872">
    <property type="term" value="F:metal ion binding"/>
    <property type="evidence" value="ECO:0007669"/>
    <property type="project" value="UniProtKB-KW"/>
</dbReference>
<comment type="cofactor">
    <cofactor evidence="1">
        <name>[4Fe-4S] cluster</name>
        <dbReference type="ChEBI" id="CHEBI:49883"/>
    </cofactor>
</comment>
<gene>
    <name evidence="7" type="ORF">SCNRRL3882_1573</name>
</gene>
<dbReference type="EC" id="1.8.98.-" evidence="7"/>
<evidence type="ECO:0000256" key="4">
    <source>
        <dbReference type="ARBA" id="ARBA00023004"/>
    </source>
</evidence>